<feature type="non-terminal residue" evidence="2">
    <location>
        <position position="1"/>
    </location>
</feature>
<reference evidence="2 3" key="1">
    <citation type="journal article" date="2018" name="PLoS ONE">
        <title>The draft genome of Kipferlia bialata reveals reductive genome evolution in fornicate parasites.</title>
        <authorList>
            <person name="Tanifuji G."/>
            <person name="Takabayashi S."/>
            <person name="Kume K."/>
            <person name="Takagi M."/>
            <person name="Nakayama T."/>
            <person name="Kamikawa R."/>
            <person name="Inagaki Y."/>
            <person name="Hashimoto T."/>
        </authorList>
    </citation>
    <scope>NUCLEOTIDE SEQUENCE [LARGE SCALE GENOMIC DNA]</scope>
    <source>
        <strain evidence="2">NY0173</strain>
    </source>
</reference>
<dbReference type="EMBL" id="BDIP01003956">
    <property type="protein sequence ID" value="GIQ88320.1"/>
    <property type="molecule type" value="Genomic_DNA"/>
</dbReference>
<organism evidence="2 3">
    <name type="scientific">Kipferlia bialata</name>
    <dbReference type="NCBI Taxonomy" id="797122"/>
    <lineage>
        <taxon>Eukaryota</taxon>
        <taxon>Metamonada</taxon>
        <taxon>Carpediemonas-like organisms</taxon>
        <taxon>Kipferlia</taxon>
    </lineage>
</organism>
<accession>A0A9K3GN15</accession>
<sequence length="318" mass="33978">LARFAVAMALPPSMGLVLARRTPCPVVAFCTAALAHSLSLSMGTHAIGGQTNQLHRALDWVYVPDSELEAASSTLDMDTETHQSAASELTGARIAAVSLILRTLILQLNGAPPPFHPPVCAAIEYVATRPLPHIGAGSPLASLHYEATCLQTCALALVGSGNNAQGASRASRRFTPISRQSEADAEAERVARSEHGLSMVLDGALTPHTTHGTGESIDTASRVERLICAYGTEESARGRELHTVRVYITQQLTTAVIGHALDVASVEVEERQGERRDLLERLTDLLTRGREGVLEAMDSSLRRSLGQLAVLVSFERDH</sequence>
<name>A0A9K3GN15_9EUKA</name>
<dbReference type="Proteomes" id="UP000265618">
    <property type="component" value="Unassembled WGS sequence"/>
</dbReference>
<protein>
    <submittedName>
        <fullName evidence="2">Uncharacterized protein</fullName>
    </submittedName>
</protein>
<evidence type="ECO:0000313" key="3">
    <source>
        <dbReference type="Proteomes" id="UP000265618"/>
    </source>
</evidence>
<keyword evidence="3" id="KW-1185">Reference proteome</keyword>
<comment type="caution">
    <text evidence="2">The sequence shown here is derived from an EMBL/GenBank/DDBJ whole genome shotgun (WGS) entry which is preliminary data.</text>
</comment>
<evidence type="ECO:0000313" key="2">
    <source>
        <dbReference type="EMBL" id="GIQ88320.1"/>
    </source>
</evidence>
<evidence type="ECO:0000256" key="1">
    <source>
        <dbReference type="SAM" id="SignalP"/>
    </source>
</evidence>
<feature type="chain" id="PRO_5039932900" evidence="1">
    <location>
        <begin position="20"/>
        <end position="318"/>
    </location>
</feature>
<feature type="signal peptide" evidence="1">
    <location>
        <begin position="1"/>
        <end position="19"/>
    </location>
</feature>
<dbReference type="AlphaFoldDB" id="A0A9K3GN15"/>
<proteinExistence type="predicted"/>
<gene>
    <name evidence="2" type="ORF">KIPB_010542</name>
</gene>
<keyword evidence="1" id="KW-0732">Signal</keyword>